<dbReference type="InterPro" id="IPR037121">
    <property type="entry name" value="Ribosomal_bL25_C"/>
</dbReference>
<protein>
    <recommendedName>
        <fullName evidence="5">Large ribosomal subunit protein bL25</fullName>
    </recommendedName>
    <alternativeName>
        <fullName evidence="5">General stress protein CTC</fullName>
    </alternativeName>
</protein>
<dbReference type="InterPro" id="IPR011035">
    <property type="entry name" value="Ribosomal_bL25/Gln-tRNA_synth"/>
</dbReference>
<evidence type="ECO:0000313" key="10">
    <source>
        <dbReference type="EMBL" id="MDK8601783.1"/>
    </source>
</evidence>
<dbReference type="OrthoDB" id="5242980at2"/>
<evidence type="ECO:0000313" key="9">
    <source>
        <dbReference type="EMBL" id="KTF03688.1"/>
    </source>
</evidence>
<reference evidence="9 11" key="1">
    <citation type="submission" date="2015-11" db="EMBL/GenBank/DDBJ databases">
        <title>Draft Genome Sequence of the Type Strain Trueperella bernardiae LCDC 89-0504T, Isolated from Blood Culture.</title>
        <authorList>
            <person name="Bernier A.-M."/>
            <person name="Bernard K."/>
        </authorList>
    </citation>
    <scope>NUCLEOTIDE SEQUENCE [LARGE SCALE GENOMIC DNA]</scope>
    <source>
        <strain evidence="9 11">LCDC 89-0504</strain>
    </source>
</reference>
<keyword evidence="2 5" id="KW-0694">RNA-binding</keyword>
<comment type="subunit">
    <text evidence="5">Part of the 50S ribosomal subunit; part of the 5S rRNA/L5/L18/L25 subcomplex. Contacts the 5S rRNA. Binds to the 5S rRNA independently of L5 and L18.</text>
</comment>
<dbReference type="GO" id="GO:0022625">
    <property type="term" value="C:cytosolic large ribosomal subunit"/>
    <property type="evidence" value="ECO:0007669"/>
    <property type="project" value="TreeGrafter"/>
</dbReference>
<evidence type="ECO:0000259" key="7">
    <source>
        <dbReference type="Pfam" id="PF01386"/>
    </source>
</evidence>
<dbReference type="RefSeq" id="WP_062614003.1">
    <property type="nucleotide sequence ID" value="NZ_CALTZF010000021.1"/>
</dbReference>
<dbReference type="InterPro" id="IPR020930">
    <property type="entry name" value="Ribosomal_uL5_bac-type"/>
</dbReference>
<keyword evidence="11" id="KW-1185">Reference proteome</keyword>
<evidence type="ECO:0000259" key="8">
    <source>
        <dbReference type="Pfam" id="PF14693"/>
    </source>
</evidence>
<comment type="function">
    <text evidence="5">This is one of the proteins that binds to the 5S RNA in the ribosome where it forms part of the central protuberance.</text>
</comment>
<dbReference type="Proteomes" id="UP000054404">
    <property type="component" value="Unassembled WGS sequence"/>
</dbReference>
<evidence type="ECO:0000256" key="5">
    <source>
        <dbReference type="HAMAP-Rule" id="MF_01334"/>
    </source>
</evidence>
<dbReference type="HAMAP" id="MF_01334">
    <property type="entry name" value="Ribosomal_bL25_CTC"/>
    <property type="match status" value="1"/>
</dbReference>
<evidence type="ECO:0000313" key="11">
    <source>
        <dbReference type="Proteomes" id="UP000054404"/>
    </source>
</evidence>
<dbReference type="PATRIC" id="fig|59561.3.peg.1469"/>
<dbReference type="PANTHER" id="PTHR33284">
    <property type="entry name" value="RIBOSOMAL PROTEIN L25/GLN-TRNA SYNTHETASE, ANTI-CODON-BINDING DOMAIN-CONTAINING PROTEIN"/>
    <property type="match status" value="1"/>
</dbReference>
<dbReference type="GO" id="GO:0008097">
    <property type="term" value="F:5S rRNA binding"/>
    <property type="evidence" value="ECO:0007669"/>
    <property type="project" value="InterPro"/>
</dbReference>
<keyword evidence="1 5" id="KW-0699">rRNA-binding</keyword>
<dbReference type="CDD" id="cd00495">
    <property type="entry name" value="Ribosomal_L25_TL5_CTC"/>
    <property type="match status" value="1"/>
</dbReference>
<dbReference type="EMBL" id="LNIZ01000007">
    <property type="protein sequence ID" value="KTF03688.1"/>
    <property type="molecule type" value="Genomic_DNA"/>
</dbReference>
<dbReference type="InterPro" id="IPR001021">
    <property type="entry name" value="Ribosomal_bL25_long"/>
</dbReference>
<feature type="compositionally biased region" description="Acidic residues" evidence="6">
    <location>
        <begin position="184"/>
        <end position="205"/>
    </location>
</feature>
<dbReference type="Gene3D" id="2.170.120.20">
    <property type="entry name" value="Ribosomal protein L25, beta domain"/>
    <property type="match status" value="1"/>
</dbReference>
<feature type="region of interest" description="Disordered" evidence="6">
    <location>
        <begin position="183"/>
        <end position="205"/>
    </location>
</feature>
<evidence type="ECO:0000256" key="6">
    <source>
        <dbReference type="SAM" id="MobiDB-lite"/>
    </source>
</evidence>
<evidence type="ECO:0000256" key="3">
    <source>
        <dbReference type="ARBA" id="ARBA00022980"/>
    </source>
</evidence>
<reference evidence="10" key="2">
    <citation type="submission" date="2023-05" db="EMBL/GenBank/DDBJ databases">
        <title>Genomic Catalog of Human Bladder Bacteria.</title>
        <authorList>
            <person name="Du J."/>
        </authorList>
    </citation>
    <scope>NUCLEOTIDE SEQUENCE</scope>
    <source>
        <strain evidence="10">UMB1304A</strain>
    </source>
</reference>
<evidence type="ECO:0000256" key="1">
    <source>
        <dbReference type="ARBA" id="ARBA00022730"/>
    </source>
</evidence>
<dbReference type="NCBIfam" id="TIGR00731">
    <property type="entry name" value="bL25_bact_ctc"/>
    <property type="match status" value="1"/>
</dbReference>
<dbReference type="SUPFAM" id="SSF50715">
    <property type="entry name" value="Ribosomal protein L25-like"/>
    <property type="match status" value="1"/>
</dbReference>
<dbReference type="Proteomes" id="UP001225576">
    <property type="component" value="Unassembled WGS sequence"/>
</dbReference>
<dbReference type="InterPro" id="IPR020057">
    <property type="entry name" value="Ribosomal_bL25_b-dom"/>
</dbReference>
<dbReference type="STRING" id="59561.AQZ59_01477"/>
<comment type="similarity">
    <text evidence="5">Belongs to the bacterial ribosomal protein bL25 family. CTC subfamily.</text>
</comment>
<dbReference type="AlphaFoldDB" id="A0A0W1KHY8"/>
<dbReference type="Gene3D" id="2.40.240.10">
    <property type="entry name" value="Ribosomal Protein L25, Chain P"/>
    <property type="match status" value="1"/>
</dbReference>
<feature type="domain" description="Large ribosomal subunit protein bL25 L25" evidence="7">
    <location>
        <begin position="6"/>
        <end position="91"/>
    </location>
</feature>
<dbReference type="InterPro" id="IPR029751">
    <property type="entry name" value="Ribosomal_L25_dom"/>
</dbReference>
<dbReference type="GO" id="GO:0003735">
    <property type="term" value="F:structural constituent of ribosome"/>
    <property type="evidence" value="ECO:0007669"/>
    <property type="project" value="InterPro"/>
</dbReference>
<feature type="domain" description="Large ribosomal subunit protein bL25 beta" evidence="8">
    <location>
        <begin position="99"/>
        <end position="178"/>
    </location>
</feature>
<dbReference type="InterPro" id="IPR020056">
    <property type="entry name" value="Rbsml_bL25/Gln-tRNA_synth_N"/>
</dbReference>
<dbReference type="Pfam" id="PF14693">
    <property type="entry name" value="Ribosomal_TL5_C"/>
    <property type="match status" value="1"/>
</dbReference>
<keyword evidence="4 5" id="KW-0687">Ribonucleoprotein</keyword>
<organism evidence="9 11">
    <name type="scientific">Trueperella bernardiae</name>
    <dbReference type="NCBI Taxonomy" id="59561"/>
    <lineage>
        <taxon>Bacteria</taxon>
        <taxon>Bacillati</taxon>
        <taxon>Actinomycetota</taxon>
        <taxon>Actinomycetes</taxon>
        <taxon>Actinomycetales</taxon>
        <taxon>Actinomycetaceae</taxon>
        <taxon>Trueperella</taxon>
    </lineage>
</organism>
<evidence type="ECO:0000256" key="2">
    <source>
        <dbReference type="ARBA" id="ARBA00022884"/>
    </source>
</evidence>
<dbReference type="NCBIfam" id="NF004131">
    <property type="entry name" value="PRK05618.2-1"/>
    <property type="match status" value="1"/>
</dbReference>
<comment type="caution">
    <text evidence="9">The sequence shown here is derived from an EMBL/GenBank/DDBJ whole genome shotgun (WGS) entry which is preliminary data.</text>
</comment>
<keyword evidence="3 5" id="KW-0689">Ribosomal protein</keyword>
<dbReference type="GO" id="GO:0006412">
    <property type="term" value="P:translation"/>
    <property type="evidence" value="ECO:0007669"/>
    <property type="project" value="UniProtKB-UniRule"/>
</dbReference>
<dbReference type="Pfam" id="PF01386">
    <property type="entry name" value="Ribosomal_L25p"/>
    <property type="match status" value="1"/>
</dbReference>
<evidence type="ECO:0000256" key="4">
    <source>
        <dbReference type="ARBA" id="ARBA00023274"/>
    </source>
</evidence>
<dbReference type="PANTHER" id="PTHR33284:SF1">
    <property type="entry name" value="RIBOSOMAL PROTEIN L25_GLN-TRNA SYNTHETASE, ANTI-CODON-BINDING DOMAIN-CONTAINING PROTEIN"/>
    <property type="match status" value="1"/>
</dbReference>
<name>A0A0W1KHY8_9ACTO</name>
<sequence>MEKQILQIAERTEFGKGASRRIRREGGLPVVVYGHGAEPKHYVVDYHDAFLMVRGNPNALLTLKSDDVEQLVMVKDVQRNPLTRNIEHLDLLRVKAGEKVAVEVPVVVEGEPMGDAIATIELMVLPVEVPVQEIPEAIVIDVEGVEDGTNITIADVKFPTDVTTDLPEDEVVVVVAVPQVEALPEAEEGDAAEAPAEEAPAEDAE</sequence>
<accession>A0A0W1KHY8</accession>
<gene>
    <name evidence="5 9" type="primary">ctc</name>
    <name evidence="5" type="synonym">rplY</name>
    <name evidence="9" type="ORF">AQZ59_01477</name>
    <name evidence="10" type="ORF">QP858_04805</name>
</gene>
<dbReference type="EMBL" id="JASPDQ010000008">
    <property type="protein sequence ID" value="MDK8601783.1"/>
    <property type="molecule type" value="Genomic_DNA"/>
</dbReference>
<proteinExistence type="inferred from homology"/>